<proteinExistence type="inferred from homology"/>
<dbReference type="STRING" id="857566.A0A1E3PTH7"/>
<dbReference type="SMART" id="SM00533">
    <property type="entry name" value="MUTSd"/>
    <property type="match status" value="1"/>
</dbReference>
<reference evidence="8 9" key="1">
    <citation type="journal article" date="2016" name="Proc. Natl. Acad. Sci. U.S.A.">
        <title>Comparative genomics of biotechnologically important yeasts.</title>
        <authorList>
            <person name="Riley R."/>
            <person name="Haridas S."/>
            <person name="Wolfe K.H."/>
            <person name="Lopes M.R."/>
            <person name="Hittinger C.T."/>
            <person name="Goeker M."/>
            <person name="Salamov A.A."/>
            <person name="Wisecaver J.H."/>
            <person name="Long T.M."/>
            <person name="Calvey C.H."/>
            <person name="Aerts A.L."/>
            <person name="Barry K.W."/>
            <person name="Choi C."/>
            <person name="Clum A."/>
            <person name="Coughlan A.Y."/>
            <person name="Deshpande S."/>
            <person name="Douglass A.P."/>
            <person name="Hanson S.J."/>
            <person name="Klenk H.-P."/>
            <person name="LaButti K.M."/>
            <person name="Lapidus A."/>
            <person name="Lindquist E.A."/>
            <person name="Lipzen A.M."/>
            <person name="Meier-Kolthoff J.P."/>
            <person name="Ohm R.A."/>
            <person name="Otillar R.P."/>
            <person name="Pangilinan J.L."/>
            <person name="Peng Y."/>
            <person name="Rokas A."/>
            <person name="Rosa C.A."/>
            <person name="Scheuner C."/>
            <person name="Sibirny A.A."/>
            <person name="Slot J.C."/>
            <person name="Stielow J.B."/>
            <person name="Sun H."/>
            <person name="Kurtzman C.P."/>
            <person name="Blackwell M."/>
            <person name="Grigoriev I.V."/>
            <person name="Jeffries T.W."/>
        </authorList>
    </citation>
    <scope>NUCLEOTIDE SEQUENCE [LARGE SCALE GENOMIC DNA]</scope>
    <source>
        <strain evidence="8 9">DSM 6958</strain>
    </source>
</reference>
<keyword evidence="2" id="KW-0547">Nucleotide-binding</keyword>
<dbReference type="GO" id="GO:0005634">
    <property type="term" value="C:nucleus"/>
    <property type="evidence" value="ECO:0007669"/>
    <property type="project" value="TreeGrafter"/>
</dbReference>
<dbReference type="Gene3D" id="3.40.1170.10">
    <property type="entry name" value="DNA repair protein MutS, domain I"/>
    <property type="match status" value="1"/>
</dbReference>
<protein>
    <recommendedName>
        <fullName evidence="7">DNA mismatch repair proteins mutS family domain-containing protein</fullName>
    </recommendedName>
</protein>
<keyword evidence="9" id="KW-1185">Reference proteome</keyword>
<evidence type="ECO:0000256" key="3">
    <source>
        <dbReference type="ARBA" id="ARBA00022763"/>
    </source>
</evidence>
<evidence type="ECO:0000256" key="5">
    <source>
        <dbReference type="ARBA" id="ARBA00023125"/>
    </source>
</evidence>
<keyword evidence="5" id="KW-0238">DNA-binding</keyword>
<dbReference type="Proteomes" id="UP000095009">
    <property type="component" value="Unassembled WGS sequence"/>
</dbReference>
<evidence type="ECO:0000256" key="2">
    <source>
        <dbReference type="ARBA" id="ARBA00022741"/>
    </source>
</evidence>
<dbReference type="InterPro" id="IPR017261">
    <property type="entry name" value="DNA_mismatch_repair_MutS/MSH"/>
</dbReference>
<dbReference type="GO" id="GO:0006298">
    <property type="term" value="P:mismatch repair"/>
    <property type="evidence" value="ECO:0007669"/>
    <property type="project" value="InterPro"/>
</dbReference>
<dbReference type="InterPro" id="IPR016151">
    <property type="entry name" value="DNA_mismatch_repair_MutS_N"/>
</dbReference>
<comment type="similarity">
    <text evidence="1">Belongs to the DNA mismatch repair MutS family.</text>
</comment>
<dbReference type="PANTHER" id="PTHR11361:SF34">
    <property type="entry name" value="DNA MISMATCH REPAIR PROTEIN MSH1, MITOCHONDRIAL"/>
    <property type="match status" value="1"/>
</dbReference>
<dbReference type="InterPro" id="IPR045076">
    <property type="entry name" value="MutS"/>
</dbReference>
<organism evidence="8 9">
    <name type="scientific">Nadsonia fulvescens var. elongata DSM 6958</name>
    <dbReference type="NCBI Taxonomy" id="857566"/>
    <lineage>
        <taxon>Eukaryota</taxon>
        <taxon>Fungi</taxon>
        <taxon>Dikarya</taxon>
        <taxon>Ascomycota</taxon>
        <taxon>Saccharomycotina</taxon>
        <taxon>Dipodascomycetes</taxon>
        <taxon>Dipodascales</taxon>
        <taxon>Dipodascales incertae sedis</taxon>
        <taxon>Nadsonia</taxon>
    </lineage>
</organism>
<name>A0A1E3PTH7_9ASCO</name>
<dbReference type="InterPro" id="IPR036678">
    <property type="entry name" value="MutS_con_dom_sf"/>
</dbReference>
<dbReference type="GO" id="GO:0043504">
    <property type="term" value="P:mitochondrial DNA repair"/>
    <property type="evidence" value="ECO:0007669"/>
    <property type="project" value="TreeGrafter"/>
</dbReference>
<dbReference type="SMART" id="SM00534">
    <property type="entry name" value="MUTSac"/>
    <property type="match status" value="1"/>
</dbReference>
<keyword evidence="4" id="KW-0067">ATP-binding</keyword>
<evidence type="ECO:0000313" key="9">
    <source>
        <dbReference type="Proteomes" id="UP000095009"/>
    </source>
</evidence>
<dbReference type="PANTHER" id="PTHR11361">
    <property type="entry name" value="DNA MISMATCH REPAIR PROTEIN MUTS FAMILY MEMBER"/>
    <property type="match status" value="1"/>
</dbReference>
<dbReference type="SUPFAM" id="SSF53150">
    <property type="entry name" value="DNA repair protein MutS, domain II"/>
    <property type="match status" value="1"/>
</dbReference>
<dbReference type="AlphaFoldDB" id="A0A1E3PTH7"/>
<dbReference type="SUPFAM" id="SSF48334">
    <property type="entry name" value="DNA repair protein MutS, domain III"/>
    <property type="match status" value="1"/>
</dbReference>
<keyword evidence="6" id="KW-0234">DNA repair</keyword>
<gene>
    <name evidence="8" type="ORF">NADFUDRAFT_20105</name>
</gene>
<dbReference type="SUPFAM" id="SSF55271">
    <property type="entry name" value="DNA repair protein MutS, domain I"/>
    <property type="match status" value="1"/>
</dbReference>
<sequence>MIRNALISIPKILRTSFTCLKKDQLFHTSSYFKASASSCEILSLNFNELPENSTVPALPLETLSSNLKKSLLEQVRYNMNTYENHVVLTRVGSFYELYYEHAEVYAPLLNIKLASKYLTKGRVAMAGFPSTQLERYLKVLVQDLQKSVAIIEQYEFEAKSGLLERKAARVITPGTLIDEGFMNFQDNNYLLVINFGSGNTNKPEQPVGLTWVDLSLGSIYVQESSLKNLASDIYRIQPREIVLDKKLLNTWDSGTRYKEYLSELKKYLISYSIFPPRSTLSSYSRLFESTVSELHEYLSKLSTLEVKALSALMVYLERQLPEIDLTFQLPVKRYSESVMRIDSQSAGALEIFKTIRHDSMRGSLLSTIKRTVTQSGARELVEWVSNPLLDIASIERRQNAVQQFLERPSLKASVISALSSSNDLARIVQRISLNRADATDLVSLARAILCAETIKERILLEIDNGYDVNSSILDIFNNILMPVKLARKILLFVDEDCLMEKMRQDEIQSPESLESISVNDIRGKKQIKERRKDGLDIFVLKPGASRILESLHKKEILFNERKDQLVTDLISSLDSPRRLRLELKWSPDNGHFALFRGSNISQLSNDSIPGEIIKRSGTTMMIKYSPWTVLGSERDSIRENIRKEENRILKLLQIAVLKEKDNIRRLGKALNFLDITSSFAELAKEHNLVKPNLNSGTETKIVEGRHIVVEQGLIEKSANFVSNDCILNDSESLWIITGPNMGGKSTFLRQTALINLLAQIGCYVPAKSAELGIVDQIFCRVGSADDLYRDQSTFMVEMLETSYILKNATKRSLAIMDEIGRGTSHKDGLAIAYATVIYLILYNNCRSLFATHFGPELHNLINENTECSRKIGYYCTDVKDTPGKRKKKTISDSMYFTHKIRPGVATNSHGLFVASMAGFPLEALDMAAKVVSKLNT</sequence>
<dbReference type="Pfam" id="PF01624">
    <property type="entry name" value="MutS_I"/>
    <property type="match status" value="1"/>
</dbReference>
<dbReference type="Pfam" id="PF00488">
    <property type="entry name" value="MutS_V"/>
    <property type="match status" value="1"/>
</dbReference>
<dbReference type="FunFam" id="3.40.50.300:FF:001238">
    <property type="entry name" value="DNA mismatch repair protein"/>
    <property type="match status" value="1"/>
</dbReference>
<dbReference type="PROSITE" id="PS00486">
    <property type="entry name" value="DNA_MISMATCH_REPAIR_2"/>
    <property type="match status" value="1"/>
</dbReference>
<accession>A0A1E3PTH7</accession>
<evidence type="ECO:0000256" key="1">
    <source>
        <dbReference type="ARBA" id="ARBA00006271"/>
    </source>
</evidence>
<evidence type="ECO:0000256" key="6">
    <source>
        <dbReference type="ARBA" id="ARBA00023204"/>
    </source>
</evidence>
<dbReference type="Gene3D" id="3.40.50.300">
    <property type="entry name" value="P-loop containing nucleotide triphosphate hydrolases"/>
    <property type="match status" value="1"/>
</dbReference>
<dbReference type="Gene3D" id="3.30.420.110">
    <property type="entry name" value="MutS, connector domain"/>
    <property type="match status" value="1"/>
</dbReference>
<dbReference type="EMBL" id="KV454406">
    <property type="protein sequence ID" value="ODQ68127.1"/>
    <property type="molecule type" value="Genomic_DNA"/>
</dbReference>
<dbReference type="GO" id="GO:0030983">
    <property type="term" value="F:mismatched DNA binding"/>
    <property type="evidence" value="ECO:0007669"/>
    <property type="project" value="InterPro"/>
</dbReference>
<dbReference type="InterPro" id="IPR036187">
    <property type="entry name" value="DNA_mismatch_repair_MutS_sf"/>
</dbReference>
<dbReference type="GO" id="GO:0140664">
    <property type="term" value="F:ATP-dependent DNA damage sensor activity"/>
    <property type="evidence" value="ECO:0007669"/>
    <property type="project" value="InterPro"/>
</dbReference>
<dbReference type="InterPro" id="IPR000432">
    <property type="entry name" value="DNA_mismatch_repair_MutS_C"/>
</dbReference>
<dbReference type="SUPFAM" id="SSF52540">
    <property type="entry name" value="P-loop containing nucleoside triphosphate hydrolases"/>
    <property type="match status" value="1"/>
</dbReference>
<dbReference type="OrthoDB" id="2534523at2759"/>
<dbReference type="GO" id="GO:0005739">
    <property type="term" value="C:mitochondrion"/>
    <property type="evidence" value="ECO:0007669"/>
    <property type="project" value="TreeGrafter"/>
</dbReference>
<dbReference type="Pfam" id="PF05192">
    <property type="entry name" value="MutS_III"/>
    <property type="match status" value="1"/>
</dbReference>
<dbReference type="GO" id="GO:0005524">
    <property type="term" value="F:ATP binding"/>
    <property type="evidence" value="ECO:0007669"/>
    <property type="project" value="UniProtKB-KW"/>
</dbReference>
<evidence type="ECO:0000313" key="8">
    <source>
        <dbReference type="EMBL" id="ODQ68127.1"/>
    </source>
</evidence>
<dbReference type="InterPro" id="IPR027417">
    <property type="entry name" value="P-loop_NTPase"/>
</dbReference>
<keyword evidence="3" id="KW-0227">DNA damage</keyword>
<feature type="domain" description="DNA mismatch repair proteins mutS family" evidence="7">
    <location>
        <begin position="812"/>
        <end position="828"/>
    </location>
</feature>
<dbReference type="InterPro" id="IPR007696">
    <property type="entry name" value="DNA_mismatch_repair_MutS_core"/>
</dbReference>
<dbReference type="InterPro" id="IPR007860">
    <property type="entry name" value="DNA_mmatch_repair_MutS_con_dom"/>
</dbReference>
<dbReference type="InterPro" id="IPR007695">
    <property type="entry name" value="DNA_mismatch_repair_MutS-lik_N"/>
</dbReference>
<evidence type="ECO:0000259" key="7">
    <source>
        <dbReference type="PROSITE" id="PS00486"/>
    </source>
</evidence>
<evidence type="ECO:0000256" key="4">
    <source>
        <dbReference type="ARBA" id="ARBA00022840"/>
    </source>
</evidence>
<dbReference type="Pfam" id="PF05188">
    <property type="entry name" value="MutS_II"/>
    <property type="match status" value="1"/>
</dbReference>
<dbReference type="Gene3D" id="1.10.1420.10">
    <property type="match status" value="1"/>
</dbReference>
<dbReference type="PIRSF" id="PIRSF037677">
    <property type="entry name" value="DNA_mis_repair_Msh6"/>
    <property type="match status" value="1"/>
</dbReference>